<dbReference type="Proteomes" id="UP000724686">
    <property type="component" value="Unassembled WGS sequence"/>
</dbReference>
<name>A0ABS2U758_9LEPT</name>
<gene>
    <name evidence="1" type="ORF">JWG45_02325</name>
</gene>
<protein>
    <recommendedName>
        <fullName evidence="3">Lipoprotein</fullName>
    </recommendedName>
</protein>
<sequence>MLYFDKKFRFLISFILFCGLVSCVEKKTFIRLERPSEEKGRLYVIRPMNTALAMWSYDFHLEKFKGHFKNNLERETITFFELENGHFFTDELEEGFYRLSLPSKPGVEKIFKMDPGKRNFFRFLIFNEKKISIPDFFIQEISEAEALSDLLENDHLYETNPK</sequence>
<reference evidence="1 2" key="1">
    <citation type="submission" date="2021-02" db="EMBL/GenBank/DDBJ databases">
        <title>Leptospira ainlahdjerensis sp. nov., Leptospira ainazelensis sp. nov., Leptospira abararensis sp. nov. and Leptospira chreensis sp. nov., four new species isolated from water sources in Algeria.</title>
        <authorList>
            <person name="Amara Korba A."/>
            <person name="Kainiu M."/>
            <person name="Vincent A.T."/>
            <person name="Mariet J.-F."/>
            <person name="Veyrier F.J."/>
            <person name="Goarant C."/>
            <person name="Picardeau M."/>
        </authorList>
    </citation>
    <scope>NUCLEOTIDE SEQUENCE [LARGE SCALE GENOMIC DNA]</scope>
    <source>
        <strain evidence="1 2">201903070</strain>
    </source>
</reference>
<evidence type="ECO:0008006" key="3">
    <source>
        <dbReference type="Google" id="ProtNLM"/>
    </source>
</evidence>
<organism evidence="1 2">
    <name type="scientific">Leptospira ainlahdjerensis</name>
    <dbReference type="NCBI Taxonomy" id="2810033"/>
    <lineage>
        <taxon>Bacteria</taxon>
        <taxon>Pseudomonadati</taxon>
        <taxon>Spirochaetota</taxon>
        <taxon>Spirochaetia</taxon>
        <taxon>Leptospirales</taxon>
        <taxon>Leptospiraceae</taxon>
        <taxon>Leptospira</taxon>
    </lineage>
</organism>
<accession>A0ABS2U758</accession>
<keyword evidence="2" id="KW-1185">Reference proteome</keyword>
<evidence type="ECO:0000313" key="2">
    <source>
        <dbReference type="Proteomes" id="UP000724686"/>
    </source>
</evidence>
<dbReference type="PROSITE" id="PS51257">
    <property type="entry name" value="PROKAR_LIPOPROTEIN"/>
    <property type="match status" value="1"/>
</dbReference>
<dbReference type="RefSeq" id="WP_205278176.1">
    <property type="nucleotide sequence ID" value="NZ_JAFFPU010000011.1"/>
</dbReference>
<comment type="caution">
    <text evidence="1">The sequence shown here is derived from an EMBL/GenBank/DDBJ whole genome shotgun (WGS) entry which is preliminary data.</text>
</comment>
<dbReference type="EMBL" id="JAFFPU010000011">
    <property type="protein sequence ID" value="MBM9575979.1"/>
    <property type="molecule type" value="Genomic_DNA"/>
</dbReference>
<proteinExistence type="predicted"/>
<evidence type="ECO:0000313" key="1">
    <source>
        <dbReference type="EMBL" id="MBM9575979.1"/>
    </source>
</evidence>